<proteinExistence type="predicted"/>
<reference evidence="1 2" key="1">
    <citation type="submission" date="2013-02" db="EMBL/GenBank/DDBJ databases">
        <title>Draft Genome Sequence of Streptomyces afghaniensis, Which Produces Compounds of the Julimycin B-Complex.</title>
        <authorList>
            <person name="Gruening B.A."/>
            <person name="Praeg A."/>
            <person name="Erxleben A."/>
            <person name="Guenther S."/>
            <person name="Fiedler H.-P."/>
            <person name="Goodfellow M."/>
            <person name="Mueller M."/>
        </authorList>
    </citation>
    <scope>NUCLEOTIDE SEQUENCE [LARGE SCALE GENOMIC DNA]</scope>
    <source>
        <strain evidence="1 2">772</strain>
    </source>
</reference>
<comment type="caution">
    <text evidence="1">The sequence shown here is derived from an EMBL/GenBank/DDBJ whole genome shotgun (WGS) entry which is preliminary data.</text>
</comment>
<dbReference type="PATRIC" id="fig|1283301.3.peg.7012"/>
<dbReference type="InterPro" id="IPR027417">
    <property type="entry name" value="P-loop_NTPase"/>
</dbReference>
<evidence type="ECO:0008006" key="3">
    <source>
        <dbReference type="Google" id="ProtNLM"/>
    </source>
</evidence>
<dbReference type="RefSeq" id="WP_020275910.1">
    <property type="nucleotide sequence ID" value="NZ_KE354371.1"/>
</dbReference>
<name>S4NCK6_9ACTN</name>
<gene>
    <name evidence="1" type="ORF">STAFG_7061</name>
</gene>
<evidence type="ECO:0000313" key="1">
    <source>
        <dbReference type="EMBL" id="EPJ35879.1"/>
    </source>
</evidence>
<dbReference type="Gene3D" id="3.40.50.300">
    <property type="entry name" value="P-loop containing nucleotide triphosphate hydrolases"/>
    <property type="match status" value="1"/>
</dbReference>
<accession>S4NCK6</accession>
<dbReference type="AlphaFoldDB" id="S4NCK6"/>
<organism evidence="1 2">
    <name type="scientific">Streptomyces afghaniensis 772</name>
    <dbReference type="NCBI Taxonomy" id="1283301"/>
    <lineage>
        <taxon>Bacteria</taxon>
        <taxon>Bacillati</taxon>
        <taxon>Actinomycetota</taxon>
        <taxon>Actinomycetes</taxon>
        <taxon>Kitasatosporales</taxon>
        <taxon>Streptomycetaceae</taxon>
        <taxon>Streptomyces</taxon>
    </lineage>
</organism>
<protein>
    <recommendedName>
        <fullName evidence="3">ABC transporter ATP-binding protein</fullName>
    </recommendedName>
</protein>
<keyword evidence="2" id="KW-1185">Reference proteome</keyword>
<evidence type="ECO:0000313" key="2">
    <source>
        <dbReference type="Proteomes" id="UP000015001"/>
    </source>
</evidence>
<sequence length="99" mass="9773">MTTTTRAQQAVSFTGAGKTYGEVRAVDGIDPGTAPGETVALPGRNGAGTYTPANRLAELGGSVAAGPAPGPGTVLVPAVRLPAFGSYAVLSYRRGAANV</sequence>
<dbReference type="SUPFAM" id="SSF52540">
    <property type="entry name" value="P-loop containing nucleoside triphosphate hydrolases"/>
    <property type="match status" value="1"/>
</dbReference>
<dbReference type="EMBL" id="AOPY01001601">
    <property type="protein sequence ID" value="EPJ35879.1"/>
    <property type="molecule type" value="Genomic_DNA"/>
</dbReference>
<dbReference type="HOGENOM" id="CLU_2318774_0_0_11"/>
<dbReference type="Proteomes" id="UP000015001">
    <property type="component" value="Unassembled WGS sequence"/>
</dbReference>